<reference evidence="3" key="1">
    <citation type="submission" date="2020-04" db="EMBL/GenBank/DDBJ databases">
        <title>Deep metagenomics examines the oral microbiome during advanced dental caries in children, revealing novel taxa and co-occurrences with host molecules.</title>
        <authorList>
            <person name="Baker J.L."/>
            <person name="Morton J.T."/>
            <person name="Dinis M."/>
            <person name="Alvarez R."/>
            <person name="Tran N.C."/>
            <person name="Knight R."/>
            <person name="Edlund A."/>
        </authorList>
    </citation>
    <scope>NUCLEOTIDE SEQUENCE</scope>
    <source>
        <strain evidence="3">JCVI_32_bin.24</strain>
    </source>
</reference>
<name>A0A930FZ09_9RHOO</name>
<evidence type="ECO:0008006" key="5">
    <source>
        <dbReference type="Google" id="ProtNLM"/>
    </source>
</evidence>
<keyword evidence="2" id="KW-0732">Signal</keyword>
<sequence length="84" mass="8459">MRSFLATSAIALGLTACATQAPTPAEKPASPAAAAPAAKKAPQCWNGDAGAFQDVGTQATISGVVVTCEKTSDGKNAQWMGKKH</sequence>
<dbReference type="Proteomes" id="UP000718593">
    <property type="component" value="Unassembled WGS sequence"/>
</dbReference>
<dbReference type="PROSITE" id="PS51257">
    <property type="entry name" value="PROKAR_LIPOPROTEIN"/>
    <property type="match status" value="1"/>
</dbReference>
<evidence type="ECO:0000313" key="3">
    <source>
        <dbReference type="EMBL" id="MBF1164340.1"/>
    </source>
</evidence>
<dbReference type="EMBL" id="JABZMI010000059">
    <property type="protein sequence ID" value="MBF1164340.1"/>
    <property type="molecule type" value="Genomic_DNA"/>
</dbReference>
<proteinExistence type="predicted"/>
<dbReference type="RefSeq" id="WP_027457699.1">
    <property type="nucleotide sequence ID" value="NZ_JARBJQ010000004.1"/>
</dbReference>
<organism evidence="3 4">
    <name type="scientific">Dechloromonas agitata</name>
    <dbReference type="NCBI Taxonomy" id="73030"/>
    <lineage>
        <taxon>Bacteria</taxon>
        <taxon>Pseudomonadati</taxon>
        <taxon>Pseudomonadota</taxon>
        <taxon>Betaproteobacteria</taxon>
        <taxon>Rhodocyclales</taxon>
        <taxon>Azonexaceae</taxon>
        <taxon>Dechloromonas</taxon>
    </lineage>
</organism>
<evidence type="ECO:0000313" key="4">
    <source>
        <dbReference type="Proteomes" id="UP000718593"/>
    </source>
</evidence>
<feature type="chain" id="PRO_5037161620" description="DUF1496 domain-containing protein" evidence="2">
    <location>
        <begin position="22"/>
        <end position="84"/>
    </location>
</feature>
<comment type="caution">
    <text evidence="3">The sequence shown here is derived from an EMBL/GenBank/DDBJ whole genome shotgun (WGS) entry which is preliminary data.</text>
</comment>
<feature type="signal peptide" evidence="2">
    <location>
        <begin position="1"/>
        <end position="21"/>
    </location>
</feature>
<dbReference type="AlphaFoldDB" id="A0A930FZ09"/>
<evidence type="ECO:0000256" key="2">
    <source>
        <dbReference type="SAM" id="SignalP"/>
    </source>
</evidence>
<feature type="region of interest" description="Disordered" evidence="1">
    <location>
        <begin position="21"/>
        <end position="40"/>
    </location>
</feature>
<protein>
    <recommendedName>
        <fullName evidence="5">DUF1496 domain-containing protein</fullName>
    </recommendedName>
</protein>
<gene>
    <name evidence="3" type="ORF">HXL68_04785</name>
</gene>
<evidence type="ECO:0000256" key="1">
    <source>
        <dbReference type="SAM" id="MobiDB-lite"/>
    </source>
</evidence>
<accession>A0A930FZ09</accession>